<proteinExistence type="predicted"/>
<comment type="caution">
    <text evidence="1">The sequence shown here is derived from an EMBL/GenBank/DDBJ whole genome shotgun (WGS) entry which is preliminary data.</text>
</comment>
<keyword evidence="2" id="KW-1185">Reference proteome</keyword>
<gene>
    <name evidence="1" type="ORF">LWI29_000806</name>
</gene>
<evidence type="ECO:0000313" key="2">
    <source>
        <dbReference type="Proteomes" id="UP001168877"/>
    </source>
</evidence>
<name>A0AA39SN04_ACESA</name>
<reference evidence="1" key="1">
    <citation type="journal article" date="2022" name="Plant J.">
        <title>Strategies of tolerance reflected in two North American maple genomes.</title>
        <authorList>
            <person name="McEvoy S.L."/>
            <person name="Sezen U.U."/>
            <person name="Trouern-Trend A."/>
            <person name="McMahon S.M."/>
            <person name="Schaberg P.G."/>
            <person name="Yang J."/>
            <person name="Wegrzyn J.L."/>
            <person name="Swenson N.G."/>
        </authorList>
    </citation>
    <scope>NUCLEOTIDE SEQUENCE</scope>
    <source>
        <strain evidence="1">NS2018</strain>
    </source>
</reference>
<protein>
    <submittedName>
        <fullName evidence="1">Uncharacterized protein</fullName>
    </submittedName>
</protein>
<sequence>MMSQAADGLKVVMMEQRPLEAHQRKAAAAAEARKRSCWKSIVNGSQRHFYYERKMMDLLEISSDFDLSMPNDCAATVAVTALSSAIVRCL</sequence>
<dbReference type="EMBL" id="JAUESC010000004">
    <property type="protein sequence ID" value="KAK0594814.1"/>
    <property type="molecule type" value="Genomic_DNA"/>
</dbReference>
<evidence type="ECO:0000313" key="1">
    <source>
        <dbReference type="EMBL" id="KAK0594814.1"/>
    </source>
</evidence>
<reference evidence="1" key="2">
    <citation type="submission" date="2023-06" db="EMBL/GenBank/DDBJ databases">
        <authorList>
            <person name="Swenson N.G."/>
            <person name="Wegrzyn J.L."/>
            <person name="Mcevoy S.L."/>
        </authorList>
    </citation>
    <scope>NUCLEOTIDE SEQUENCE</scope>
    <source>
        <strain evidence="1">NS2018</strain>
        <tissue evidence="1">Leaf</tissue>
    </source>
</reference>
<dbReference type="AlphaFoldDB" id="A0AA39SN04"/>
<organism evidence="1 2">
    <name type="scientific">Acer saccharum</name>
    <name type="common">Sugar maple</name>
    <dbReference type="NCBI Taxonomy" id="4024"/>
    <lineage>
        <taxon>Eukaryota</taxon>
        <taxon>Viridiplantae</taxon>
        <taxon>Streptophyta</taxon>
        <taxon>Embryophyta</taxon>
        <taxon>Tracheophyta</taxon>
        <taxon>Spermatophyta</taxon>
        <taxon>Magnoliopsida</taxon>
        <taxon>eudicotyledons</taxon>
        <taxon>Gunneridae</taxon>
        <taxon>Pentapetalae</taxon>
        <taxon>rosids</taxon>
        <taxon>malvids</taxon>
        <taxon>Sapindales</taxon>
        <taxon>Sapindaceae</taxon>
        <taxon>Hippocastanoideae</taxon>
        <taxon>Acereae</taxon>
        <taxon>Acer</taxon>
    </lineage>
</organism>
<accession>A0AA39SN04</accession>
<dbReference type="Proteomes" id="UP001168877">
    <property type="component" value="Unassembled WGS sequence"/>
</dbReference>